<accession>A0ABR0S5N2</accession>
<organism evidence="5 6">
    <name type="scientific">Cladobotryum mycophilum</name>
    <dbReference type="NCBI Taxonomy" id="491253"/>
    <lineage>
        <taxon>Eukaryota</taxon>
        <taxon>Fungi</taxon>
        <taxon>Dikarya</taxon>
        <taxon>Ascomycota</taxon>
        <taxon>Pezizomycotina</taxon>
        <taxon>Sordariomycetes</taxon>
        <taxon>Hypocreomycetidae</taxon>
        <taxon>Hypocreales</taxon>
        <taxon>Hypocreaceae</taxon>
        <taxon>Cladobotryum</taxon>
    </lineage>
</organism>
<sequence length="184" mass="20879">MFSQARRLSRTAADTLRCSSCSTDLAFSSQIVSKGFTGRYGRAYLVAPPEQSADQSLLNIRVGKNESRQLVTGWHTVADIHCGLCGRKLGWKYVDAKEASQKYKVGKFILETERVTTHRSWNDIPTSEDMEVFEGDRRSDEDEIEFDSEDEDECEDIFAGVWDAETVAKRRGRMVRRQKPVSDA</sequence>
<protein>
    <submittedName>
        <fullName evidence="5">Yippee-like protein</fullName>
    </submittedName>
</protein>
<dbReference type="InterPro" id="IPR039058">
    <property type="entry name" value="Yippee_fam"/>
</dbReference>
<evidence type="ECO:0000256" key="3">
    <source>
        <dbReference type="ARBA" id="ARBA00022833"/>
    </source>
</evidence>
<comment type="similarity">
    <text evidence="1">Belongs to the yippee family.</text>
</comment>
<evidence type="ECO:0000313" key="5">
    <source>
        <dbReference type="EMBL" id="KAK5987474.1"/>
    </source>
</evidence>
<name>A0ABR0S5N2_9HYPO</name>
<dbReference type="Proteomes" id="UP001338125">
    <property type="component" value="Unassembled WGS sequence"/>
</dbReference>
<gene>
    <name evidence="5" type="ORF">PT974_11604</name>
</gene>
<dbReference type="PANTHER" id="PTHR13848">
    <property type="entry name" value="PROTEIN YIPPEE-LIKE CG15309-RELATED"/>
    <property type="match status" value="1"/>
</dbReference>
<evidence type="ECO:0000313" key="6">
    <source>
        <dbReference type="Proteomes" id="UP001338125"/>
    </source>
</evidence>
<evidence type="ECO:0000259" key="4">
    <source>
        <dbReference type="PROSITE" id="PS51792"/>
    </source>
</evidence>
<proteinExistence type="inferred from homology"/>
<dbReference type="InterPro" id="IPR034751">
    <property type="entry name" value="Yippee"/>
</dbReference>
<evidence type="ECO:0000256" key="2">
    <source>
        <dbReference type="ARBA" id="ARBA00022723"/>
    </source>
</evidence>
<keyword evidence="6" id="KW-1185">Reference proteome</keyword>
<reference evidence="5 6" key="1">
    <citation type="submission" date="2024-01" db="EMBL/GenBank/DDBJ databases">
        <title>Complete genome of Cladobotryum mycophilum ATHUM6906.</title>
        <authorList>
            <person name="Christinaki A.C."/>
            <person name="Myridakis A.I."/>
            <person name="Kouvelis V.N."/>
        </authorList>
    </citation>
    <scope>NUCLEOTIDE SEQUENCE [LARGE SCALE GENOMIC DNA]</scope>
    <source>
        <strain evidence="5 6">ATHUM6906</strain>
    </source>
</reference>
<keyword evidence="3" id="KW-0862">Zinc</keyword>
<dbReference type="InterPro" id="IPR004910">
    <property type="entry name" value="Yippee/Mis18/Cereblon"/>
</dbReference>
<dbReference type="PROSITE" id="PS51792">
    <property type="entry name" value="YIPPEE"/>
    <property type="match status" value="1"/>
</dbReference>
<evidence type="ECO:0000256" key="1">
    <source>
        <dbReference type="ARBA" id="ARBA00005613"/>
    </source>
</evidence>
<feature type="domain" description="Yippee" evidence="4">
    <location>
        <begin position="14"/>
        <end position="119"/>
    </location>
</feature>
<keyword evidence="2" id="KW-0479">Metal-binding</keyword>
<comment type="caution">
    <text evidence="5">The sequence shown here is derived from an EMBL/GenBank/DDBJ whole genome shotgun (WGS) entry which is preliminary data.</text>
</comment>
<dbReference type="EMBL" id="JAVFKD010000016">
    <property type="protein sequence ID" value="KAK5987474.1"/>
    <property type="molecule type" value="Genomic_DNA"/>
</dbReference>
<dbReference type="Pfam" id="PF03226">
    <property type="entry name" value="Yippee-Mis18"/>
    <property type="match status" value="1"/>
</dbReference>